<feature type="transmembrane region" description="Helical" evidence="2">
    <location>
        <begin position="35"/>
        <end position="54"/>
    </location>
</feature>
<comment type="caution">
    <text evidence="3">The sequence shown here is derived from an EMBL/GenBank/DDBJ whole genome shotgun (WGS) entry which is preliminary data.</text>
</comment>
<gene>
    <name evidence="3" type="ORF">NBG84_25870</name>
</gene>
<reference evidence="3" key="1">
    <citation type="submission" date="2022-06" db="EMBL/GenBank/DDBJ databases">
        <title>Genome public.</title>
        <authorList>
            <person name="Sun Q."/>
        </authorList>
    </citation>
    <scope>NUCLEOTIDE SEQUENCE</scope>
    <source>
        <strain evidence="3">CWNU-1</strain>
    </source>
</reference>
<organism evidence="3 4">
    <name type="scientific">Streptomyces albipurpureus</name>
    <dbReference type="NCBI Taxonomy" id="2897419"/>
    <lineage>
        <taxon>Bacteria</taxon>
        <taxon>Bacillati</taxon>
        <taxon>Actinomycetota</taxon>
        <taxon>Actinomycetes</taxon>
        <taxon>Kitasatosporales</taxon>
        <taxon>Streptomycetaceae</taxon>
        <taxon>Streptomyces</taxon>
    </lineage>
</organism>
<accession>A0ABT0UVK5</accession>
<feature type="compositionally biased region" description="Low complexity" evidence="1">
    <location>
        <begin position="65"/>
        <end position="80"/>
    </location>
</feature>
<proteinExistence type="predicted"/>
<evidence type="ECO:0000256" key="2">
    <source>
        <dbReference type="SAM" id="Phobius"/>
    </source>
</evidence>
<sequence>MTYSQQPQQPPTGPQWGQPPAQPPTKQPSWARKRIVIPAAALLFFIGVGIGSSGSDSKETAGSGKAAAPTVTATVTVKPVDGTGKGAKAAVDTATEPAPQKTKESRAEESESKAVPRFVGMGLQDAQDSAQAAGFHILTSHDSTGASRMQVLDRNWKVCTQNYPEGKTMPLDTELNFGAVKVEETCP</sequence>
<protein>
    <recommendedName>
        <fullName evidence="5">PASTA domain-containing protein</fullName>
    </recommendedName>
</protein>
<keyword evidence="2" id="KW-0472">Membrane</keyword>
<evidence type="ECO:0008006" key="5">
    <source>
        <dbReference type="Google" id="ProtNLM"/>
    </source>
</evidence>
<evidence type="ECO:0000313" key="3">
    <source>
        <dbReference type="EMBL" id="MCM2391675.1"/>
    </source>
</evidence>
<feature type="region of interest" description="Disordered" evidence="1">
    <location>
        <begin position="1"/>
        <end position="32"/>
    </location>
</feature>
<evidence type="ECO:0000313" key="4">
    <source>
        <dbReference type="Proteomes" id="UP001431429"/>
    </source>
</evidence>
<feature type="region of interest" description="Disordered" evidence="1">
    <location>
        <begin position="53"/>
        <end position="113"/>
    </location>
</feature>
<dbReference type="EMBL" id="JAMQAW010000032">
    <property type="protein sequence ID" value="MCM2391675.1"/>
    <property type="molecule type" value="Genomic_DNA"/>
</dbReference>
<name>A0ABT0UVK5_9ACTN</name>
<keyword evidence="4" id="KW-1185">Reference proteome</keyword>
<dbReference type="Gene3D" id="3.30.10.20">
    <property type="match status" value="1"/>
</dbReference>
<feature type="compositionally biased region" description="Basic and acidic residues" evidence="1">
    <location>
        <begin position="101"/>
        <end position="113"/>
    </location>
</feature>
<keyword evidence="2" id="KW-1133">Transmembrane helix</keyword>
<keyword evidence="2" id="KW-0812">Transmembrane</keyword>
<dbReference type="RefSeq" id="WP_250922002.1">
    <property type="nucleotide sequence ID" value="NZ_JAMQAW010000032.1"/>
</dbReference>
<dbReference type="Proteomes" id="UP001431429">
    <property type="component" value="Unassembled WGS sequence"/>
</dbReference>
<evidence type="ECO:0000256" key="1">
    <source>
        <dbReference type="SAM" id="MobiDB-lite"/>
    </source>
</evidence>